<organism evidence="2 3">
    <name type="scientific">Meloidogyne javanica</name>
    <name type="common">Root-knot nematode worm</name>
    <dbReference type="NCBI Taxonomy" id="6303"/>
    <lineage>
        <taxon>Eukaryota</taxon>
        <taxon>Metazoa</taxon>
        <taxon>Ecdysozoa</taxon>
        <taxon>Nematoda</taxon>
        <taxon>Chromadorea</taxon>
        <taxon>Rhabditida</taxon>
        <taxon>Tylenchina</taxon>
        <taxon>Tylenchomorpha</taxon>
        <taxon>Tylenchoidea</taxon>
        <taxon>Meloidogynidae</taxon>
        <taxon>Meloidogyninae</taxon>
        <taxon>Meloidogyne</taxon>
        <taxon>Meloidogyne incognita group</taxon>
    </lineage>
</organism>
<sequence length="132" mass="14543">MFANIAALSIVVLQLLGQLNITGANSVGYWNHSLQEGKVTLAKGSRIAVGREDFVQYMRSSPEACIIDTLNIVGKNYTSLLYFKDKDKQAKGCTVDLLTDKKDEIVFLAALRHYDVNGISSCLKKDDINSNV</sequence>
<dbReference type="AlphaFoldDB" id="A0A915M4D0"/>
<proteinExistence type="predicted"/>
<reference evidence="3" key="1">
    <citation type="submission" date="2022-11" db="UniProtKB">
        <authorList>
            <consortium name="WormBaseParasite"/>
        </authorList>
    </citation>
    <scope>IDENTIFICATION</scope>
</reference>
<evidence type="ECO:0000313" key="2">
    <source>
        <dbReference type="Proteomes" id="UP000887561"/>
    </source>
</evidence>
<dbReference type="WBParaSite" id="scaffold2542_cov223.g5027">
    <property type="protein sequence ID" value="scaffold2542_cov223.g5027"/>
    <property type="gene ID" value="scaffold2542_cov223.g5027"/>
</dbReference>
<dbReference type="Proteomes" id="UP000887561">
    <property type="component" value="Unplaced"/>
</dbReference>
<keyword evidence="2" id="KW-1185">Reference proteome</keyword>
<feature type="chain" id="PRO_5037043886" evidence="1">
    <location>
        <begin position="25"/>
        <end position="132"/>
    </location>
</feature>
<accession>A0A915M4D0</accession>
<name>A0A915M4D0_MELJA</name>
<keyword evidence="1" id="KW-0732">Signal</keyword>
<evidence type="ECO:0000256" key="1">
    <source>
        <dbReference type="SAM" id="SignalP"/>
    </source>
</evidence>
<feature type="signal peptide" evidence="1">
    <location>
        <begin position="1"/>
        <end position="24"/>
    </location>
</feature>
<evidence type="ECO:0000313" key="3">
    <source>
        <dbReference type="WBParaSite" id="scaffold2542_cov223.g5027"/>
    </source>
</evidence>
<protein>
    <submittedName>
        <fullName evidence="3">Uncharacterized protein</fullName>
    </submittedName>
</protein>